<sequence>MTPMPANAPGTRSEKVVCFLVRQRHVLVFTHKGFDLRTTGIQVPAGTVKPGEDPAAAAVRELAEESGIQARVRAFLGSEDYDLFPVRDEVATRHFFWLEAPADALLPGLEQSFLGGEADAADGLDRPFTCFWMPLAQAHVLAAGFSAKLGALARLIAQEEAAAH</sequence>
<name>A0A4Y4DTS9_GLUUR</name>
<evidence type="ECO:0000313" key="4">
    <source>
        <dbReference type="Proteomes" id="UP000316612"/>
    </source>
</evidence>
<dbReference type="EMBL" id="BJNY01000014">
    <property type="protein sequence ID" value="GED07005.1"/>
    <property type="molecule type" value="Genomic_DNA"/>
</dbReference>
<organism evidence="3 4">
    <name type="scientific">Glutamicibacter uratoxydans</name>
    <name type="common">Arthrobacter uratoxydans</name>
    <dbReference type="NCBI Taxonomy" id="43667"/>
    <lineage>
        <taxon>Bacteria</taxon>
        <taxon>Bacillati</taxon>
        <taxon>Actinomycetota</taxon>
        <taxon>Actinomycetes</taxon>
        <taxon>Micrococcales</taxon>
        <taxon>Micrococcaceae</taxon>
        <taxon>Glutamicibacter</taxon>
    </lineage>
</organism>
<evidence type="ECO:0000256" key="1">
    <source>
        <dbReference type="ARBA" id="ARBA00022801"/>
    </source>
</evidence>
<dbReference type="RefSeq" id="WP_218024683.1">
    <property type="nucleotide sequence ID" value="NZ_BAAAJL010000007.1"/>
</dbReference>
<dbReference type="InterPro" id="IPR000086">
    <property type="entry name" value="NUDIX_hydrolase_dom"/>
</dbReference>
<dbReference type="Pfam" id="PF00293">
    <property type="entry name" value="NUDIX"/>
    <property type="match status" value="1"/>
</dbReference>
<keyword evidence="1" id="KW-0378">Hydrolase</keyword>
<protein>
    <recommendedName>
        <fullName evidence="2">Nudix hydrolase domain-containing protein</fullName>
    </recommendedName>
</protein>
<dbReference type="PROSITE" id="PS51462">
    <property type="entry name" value="NUDIX"/>
    <property type="match status" value="1"/>
</dbReference>
<dbReference type="InterPro" id="IPR020084">
    <property type="entry name" value="NUDIX_hydrolase_CS"/>
</dbReference>
<comment type="caution">
    <text evidence="3">The sequence shown here is derived from an EMBL/GenBank/DDBJ whole genome shotgun (WGS) entry which is preliminary data.</text>
</comment>
<evidence type="ECO:0000313" key="3">
    <source>
        <dbReference type="EMBL" id="GED07005.1"/>
    </source>
</evidence>
<dbReference type="InterPro" id="IPR015797">
    <property type="entry name" value="NUDIX_hydrolase-like_dom_sf"/>
</dbReference>
<evidence type="ECO:0000259" key="2">
    <source>
        <dbReference type="PROSITE" id="PS51462"/>
    </source>
</evidence>
<feature type="domain" description="Nudix hydrolase" evidence="2">
    <location>
        <begin position="11"/>
        <end position="155"/>
    </location>
</feature>
<dbReference type="Proteomes" id="UP000316612">
    <property type="component" value="Unassembled WGS sequence"/>
</dbReference>
<dbReference type="AlphaFoldDB" id="A0A4Y4DTS9"/>
<dbReference type="Gene3D" id="3.90.79.10">
    <property type="entry name" value="Nucleoside Triphosphate Pyrophosphohydrolase"/>
    <property type="match status" value="1"/>
</dbReference>
<accession>A0A4Y4DTS9</accession>
<reference evidence="3 4" key="1">
    <citation type="submission" date="2019-06" db="EMBL/GenBank/DDBJ databases">
        <title>Whole genome shotgun sequence of Glutamicibacter uratoxydans NBRC 15515.</title>
        <authorList>
            <person name="Hosoyama A."/>
            <person name="Uohara A."/>
            <person name="Ohji S."/>
            <person name="Ichikawa N."/>
        </authorList>
    </citation>
    <scope>NUCLEOTIDE SEQUENCE [LARGE SCALE GENOMIC DNA]</scope>
    <source>
        <strain evidence="3 4">NBRC 15515</strain>
    </source>
</reference>
<dbReference type="GO" id="GO:0016787">
    <property type="term" value="F:hydrolase activity"/>
    <property type="evidence" value="ECO:0007669"/>
    <property type="project" value="UniProtKB-KW"/>
</dbReference>
<dbReference type="SUPFAM" id="SSF55811">
    <property type="entry name" value="Nudix"/>
    <property type="match status" value="1"/>
</dbReference>
<proteinExistence type="predicted"/>
<gene>
    <name evidence="3" type="ORF">AUR04nite_25370</name>
</gene>
<keyword evidence="4" id="KW-1185">Reference proteome</keyword>
<dbReference type="PROSITE" id="PS00893">
    <property type="entry name" value="NUDIX_BOX"/>
    <property type="match status" value="1"/>
</dbReference>